<comment type="caution">
    <text evidence="2">The sequence shown here is derived from an EMBL/GenBank/DDBJ whole genome shotgun (WGS) entry which is preliminary data.</text>
</comment>
<protein>
    <submittedName>
        <fullName evidence="2">Uncharacterized protein</fullName>
    </submittedName>
</protein>
<name>A0ABN3N8X1_9ACTN</name>
<accession>A0ABN3N8X1</accession>
<dbReference type="Proteomes" id="UP001501095">
    <property type="component" value="Unassembled WGS sequence"/>
</dbReference>
<dbReference type="EMBL" id="BAAATM010000001">
    <property type="protein sequence ID" value="GAA2515278.1"/>
    <property type="molecule type" value="Genomic_DNA"/>
</dbReference>
<organism evidence="2 3">
    <name type="scientific">Streptomyces levis</name>
    <dbReference type="NCBI Taxonomy" id="285566"/>
    <lineage>
        <taxon>Bacteria</taxon>
        <taxon>Bacillati</taxon>
        <taxon>Actinomycetota</taxon>
        <taxon>Actinomycetes</taxon>
        <taxon>Kitasatosporales</taxon>
        <taxon>Streptomycetaceae</taxon>
        <taxon>Streptomyces</taxon>
    </lineage>
</organism>
<gene>
    <name evidence="2" type="ORF">GCM10010423_03150</name>
</gene>
<evidence type="ECO:0000313" key="3">
    <source>
        <dbReference type="Proteomes" id="UP001501095"/>
    </source>
</evidence>
<sequence>MARRHFLLVDALGLRNEEITGQSPCGGHQGVGCGGHETNSDGRRTRGIDPGGVSFAQLETQA</sequence>
<evidence type="ECO:0000313" key="2">
    <source>
        <dbReference type="EMBL" id="GAA2515278.1"/>
    </source>
</evidence>
<feature type="compositionally biased region" description="Basic and acidic residues" evidence="1">
    <location>
        <begin position="38"/>
        <end position="47"/>
    </location>
</feature>
<proteinExistence type="predicted"/>
<evidence type="ECO:0000256" key="1">
    <source>
        <dbReference type="SAM" id="MobiDB-lite"/>
    </source>
</evidence>
<reference evidence="2 3" key="1">
    <citation type="journal article" date="2019" name="Int. J. Syst. Evol. Microbiol.">
        <title>The Global Catalogue of Microorganisms (GCM) 10K type strain sequencing project: providing services to taxonomists for standard genome sequencing and annotation.</title>
        <authorList>
            <consortium name="The Broad Institute Genomics Platform"/>
            <consortium name="The Broad Institute Genome Sequencing Center for Infectious Disease"/>
            <person name="Wu L."/>
            <person name="Ma J."/>
        </authorList>
    </citation>
    <scope>NUCLEOTIDE SEQUENCE [LARGE SCALE GENOMIC DNA]</scope>
    <source>
        <strain evidence="2 3">JCM 6924</strain>
    </source>
</reference>
<keyword evidence="3" id="KW-1185">Reference proteome</keyword>
<feature type="region of interest" description="Disordered" evidence="1">
    <location>
        <begin position="21"/>
        <end position="62"/>
    </location>
</feature>